<dbReference type="PANTHER" id="PTHR43540:SF6">
    <property type="entry name" value="ISOCHORISMATASE-LIKE DOMAIN-CONTAINING PROTEIN"/>
    <property type="match status" value="1"/>
</dbReference>
<dbReference type="Pfam" id="PF00857">
    <property type="entry name" value="Isochorismatase"/>
    <property type="match status" value="1"/>
</dbReference>
<dbReference type="EMBL" id="BOMY01000002">
    <property type="protein sequence ID" value="GIF17903.1"/>
    <property type="molecule type" value="Genomic_DNA"/>
</dbReference>
<evidence type="ECO:0000313" key="4">
    <source>
        <dbReference type="Proteomes" id="UP000623608"/>
    </source>
</evidence>
<organism evidence="3 4">
    <name type="scientific">Paractinoplanes tereljensis</name>
    <dbReference type="NCBI Taxonomy" id="571912"/>
    <lineage>
        <taxon>Bacteria</taxon>
        <taxon>Bacillati</taxon>
        <taxon>Actinomycetota</taxon>
        <taxon>Actinomycetes</taxon>
        <taxon>Micromonosporales</taxon>
        <taxon>Micromonosporaceae</taxon>
        <taxon>Paractinoplanes</taxon>
    </lineage>
</organism>
<gene>
    <name evidence="3" type="ORF">Ate02nite_06330</name>
</gene>
<dbReference type="GO" id="GO:0016787">
    <property type="term" value="F:hydrolase activity"/>
    <property type="evidence" value="ECO:0007669"/>
    <property type="project" value="UniProtKB-KW"/>
</dbReference>
<keyword evidence="1 3" id="KW-0378">Hydrolase</keyword>
<accession>A0A919NG89</accession>
<reference evidence="3" key="1">
    <citation type="submission" date="2021-01" db="EMBL/GenBank/DDBJ databases">
        <title>Whole genome shotgun sequence of Actinoplanes tereljensis NBRC 105297.</title>
        <authorList>
            <person name="Komaki H."/>
            <person name="Tamura T."/>
        </authorList>
    </citation>
    <scope>NUCLEOTIDE SEQUENCE</scope>
    <source>
        <strain evidence="3">NBRC 105297</strain>
    </source>
</reference>
<evidence type="ECO:0000256" key="1">
    <source>
        <dbReference type="ARBA" id="ARBA00022801"/>
    </source>
</evidence>
<keyword evidence="4" id="KW-1185">Reference proteome</keyword>
<dbReference type="Gene3D" id="3.40.50.850">
    <property type="entry name" value="Isochorismatase-like"/>
    <property type="match status" value="1"/>
</dbReference>
<proteinExistence type="predicted"/>
<comment type="caution">
    <text evidence="3">The sequence shown here is derived from an EMBL/GenBank/DDBJ whole genome shotgun (WGS) entry which is preliminary data.</text>
</comment>
<evidence type="ECO:0000259" key="2">
    <source>
        <dbReference type="Pfam" id="PF00857"/>
    </source>
</evidence>
<dbReference type="InterPro" id="IPR000868">
    <property type="entry name" value="Isochorismatase-like_dom"/>
</dbReference>
<sequence length="194" mass="20760">MTNALIVIDIQESFRARPLWKALDNPALIGNVQRLVDAARANGELVVWVLHSEPGSGGLFDPANGHVRIVDDLKPADGEPIITKTSHNAFSTTNLGQTLTAAGVRSVTVTGLNTEQCVETTARVASDFGYEVTFVIDATGTFPIAHWDAPADRSVEELLADPRTLSAADIKARTAYVLAGRFATVRSTDDYLGV</sequence>
<feature type="domain" description="Isochorismatase-like" evidence="2">
    <location>
        <begin position="4"/>
        <end position="149"/>
    </location>
</feature>
<dbReference type="AlphaFoldDB" id="A0A919NG89"/>
<dbReference type="PANTHER" id="PTHR43540">
    <property type="entry name" value="PEROXYUREIDOACRYLATE/UREIDOACRYLATE AMIDOHYDROLASE-RELATED"/>
    <property type="match status" value="1"/>
</dbReference>
<dbReference type="RefSeq" id="WP_203798444.1">
    <property type="nucleotide sequence ID" value="NZ_BOMY01000002.1"/>
</dbReference>
<dbReference type="Proteomes" id="UP000623608">
    <property type="component" value="Unassembled WGS sequence"/>
</dbReference>
<dbReference type="SUPFAM" id="SSF52499">
    <property type="entry name" value="Isochorismatase-like hydrolases"/>
    <property type="match status" value="1"/>
</dbReference>
<evidence type="ECO:0000313" key="3">
    <source>
        <dbReference type="EMBL" id="GIF17903.1"/>
    </source>
</evidence>
<protein>
    <submittedName>
        <fullName evidence="3">Hydrolase</fullName>
    </submittedName>
</protein>
<name>A0A919NG89_9ACTN</name>
<dbReference type="InterPro" id="IPR050272">
    <property type="entry name" value="Isochorismatase-like_hydrls"/>
</dbReference>
<dbReference type="InterPro" id="IPR036380">
    <property type="entry name" value="Isochorismatase-like_sf"/>
</dbReference>